<organism evidence="4 5">
    <name type="scientific">Brevibacterium samyangense</name>
    <dbReference type="NCBI Taxonomy" id="366888"/>
    <lineage>
        <taxon>Bacteria</taxon>
        <taxon>Bacillati</taxon>
        <taxon>Actinomycetota</taxon>
        <taxon>Actinomycetes</taxon>
        <taxon>Micrococcales</taxon>
        <taxon>Brevibacteriaceae</taxon>
        <taxon>Brevibacterium</taxon>
    </lineage>
</organism>
<dbReference type="SUPFAM" id="SSF56529">
    <property type="entry name" value="FAH"/>
    <property type="match status" value="1"/>
</dbReference>
<dbReference type="InterPro" id="IPR036663">
    <property type="entry name" value="Fumarylacetoacetase_C_sf"/>
</dbReference>
<dbReference type="Proteomes" id="UP001500755">
    <property type="component" value="Unassembled WGS sequence"/>
</dbReference>
<feature type="domain" description="Fumarylacetoacetase-like C-terminal" evidence="3">
    <location>
        <begin position="68"/>
        <end position="270"/>
    </location>
</feature>
<evidence type="ECO:0000256" key="1">
    <source>
        <dbReference type="ARBA" id="ARBA00010211"/>
    </source>
</evidence>
<keyword evidence="4" id="KW-0378">Hydrolase</keyword>
<protein>
    <submittedName>
        <fullName evidence="4">Fumarylacetoacetate hydrolase family protein</fullName>
    </submittedName>
</protein>
<dbReference type="RefSeq" id="WP_344306415.1">
    <property type="nucleotide sequence ID" value="NZ_BAAANO010000004.1"/>
</dbReference>
<evidence type="ECO:0000256" key="2">
    <source>
        <dbReference type="ARBA" id="ARBA00022723"/>
    </source>
</evidence>
<keyword evidence="2" id="KW-0479">Metal-binding</keyword>
<dbReference type="InterPro" id="IPR051121">
    <property type="entry name" value="FAH"/>
</dbReference>
<comment type="caution">
    <text evidence="4">The sequence shown here is derived from an EMBL/GenBank/DDBJ whole genome shotgun (WGS) entry which is preliminary data.</text>
</comment>
<evidence type="ECO:0000313" key="4">
    <source>
        <dbReference type="EMBL" id="GAA1999309.1"/>
    </source>
</evidence>
<gene>
    <name evidence="4" type="ORF">GCM10009755_03500</name>
</gene>
<name>A0ABP5ENF1_9MICO</name>
<dbReference type="PANTHER" id="PTHR42796">
    <property type="entry name" value="FUMARYLACETOACETATE HYDROLASE DOMAIN-CONTAINING PROTEIN 2A-RELATED"/>
    <property type="match status" value="1"/>
</dbReference>
<accession>A0ABP5ENF1</accession>
<sequence length="270" mass="28961">MKLATLDLGTHTIAARQEADGYVPVPGFPDVAAVLADPAGLEKARGASGGEIPTAESTLLRPITRPGKVFCIGLNYRNHILEVGMELPTHPTVFTKFAESLADPFADVEAPAEDEKLDWEGELVLVIGKSGRRIPAEEAHEYIAGYTVGNDFSMRGYQMRTEEWVQGKMWEASSAIGPVLVTADEFDPAQARITTRLNGEVKQDDSTGDLVFGPADLVAYLSTIITLNPGDLVFTGTPGGVGMASQTWMKSGDEISVEITGIGEVRNRIV</sequence>
<evidence type="ECO:0000313" key="5">
    <source>
        <dbReference type="Proteomes" id="UP001500755"/>
    </source>
</evidence>
<dbReference type="EMBL" id="BAAANO010000004">
    <property type="protein sequence ID" value="GAA1999309.1"/>
    <property type="molecule type" value="Genomic_DNA"/>
</dbReference>
<dbReference type="InterPro" id="IPR011234">
    <property type="entry name" value="Fumarylacetoacetase-like_C"/>
</dbReference>
<keyword evidence="5" id="KW-1185">Reference proteome</keyword>
<dbReference type="PANTHER" id="PTHR42796:SF4">
    <property type="entry name" value="FUMARYLACETOACETATE HYDROLASE DOMAIN-CONTAINING PROTEIN 2A"/>
    <property type="match status" value="1"/>
</dbReference>
<comment type="similarity">
    <text evidence="1">Belongs to the FAH family.</text>
</comment>
<evidence type="ECO:0000259" key="3">
    <source>
        <dbReference type="Pfam" id="PF01557"/>
    </source>
</evidence>
<dbReference type="GO" id="GO:0016787">
    <property type="term" value="F:hydrolase activity"/>
    <property type="evidence" value="ECO:0007669"/>
    <property type="project" value="UniProtKB-KW"/>
</dbReference>
<dbReference type="Pfam" id="PF01557">
    <property type="entry name" value="FAA_hydrolase"/>
    <property type="match status" value="1"/>
</dbReference>
<proteinExistence type="inferred from homology"/>
<dbReference type="Gene3D" id="3.90.850.10">
    <property type="entry name" value="Fumarylacetoacetase-like, C-terminal domain"/>
    <property type="match status" value="1"/>
</dbReference>
<reference evidence="5" key="1">
    <citation type="journal article" date="2019" name="Int. J. Syst. Evol. Microbiol.">
        <title>The Global Catalogue of Microorganisms (GCM) 10K type strain sequencing project: providing services to taxonomists for standard genome sequencing and annotation.</title>
        <authorList>
            <consortium name="The Broad Institute Genomics Platform"/>
            <consortium name="The Broad Institute Genome Sequencing Center for Infectious Disease"/>
            <person name="Wu L."/>
            <person name="Ma J."/>
        </authorList>
    </citation>
    <scope>NUCLEOTIDE SEQUENCE [LARGE SCALE GENOMIC DNA]</scope>
    <source>
        <strain evidence="5">JCM 14546</strain>
    </source>
</reference>